<dbReference type="InterPro" id="IPR051044">
    <property type="entry name" value="MAG_DAG_Lipase"/>
</dbReference>
<dbReference type="VEuPathDB" id="PlasmoDB:PVSEL_1004540"/>
<dbReference type="EMBL" id="LR865431">
    <property type="protein sequence ID" value="CAD2107792.1"/>
    <property type="molecule type" value="Genomic_DNA"/>
</dbReference>
<evidence type="ECO:0000313" key="3">
    <source>
        <dbReference type="Proteomes" id="UP000515697"/>
    </source>
</evidence>
<dbReference type="NCBIfam" id="TIGR01607">
    <property type="entry name" value="PST-A"/>
    <property type="match status" value="1"/>
</dbReference>
<dbReference type="InterPro" id="IPR029058">
    <property type="entry name" value="AB_hydrolase_fold"/>
</dbReference>
<evidence type="ECO:0000259" key="1">
    <source>
        <dbReference type="Pfam" id="PF12146"/>
    </source>
</evidence>
<dbReference type="Proteomes" id="UP000515697">
    <property type="component" value="Chromosome PVSEL_10"/>
</dbReference>
<protein>
    <submittedName>
        <fullName evidence="2">Lysophospholipase, putative</fullName>
    </submittedName>
</protein>
<reference evidence="2 3" key="1">
    <citation type="submission" date="2020-08" db="EMBL/GenBank/DDBJ databases">
        <authorList>
            <person name="Ramaprasad A."/>
        </authorList>
    </citation>
    <scope>NUCLEOTIDE SEQUENCE [LARGE SCALE GENOMIC DNA]</scope>
</reference>
<sequence>MEGIELNADILRDRKSKLAGDPKVGWLCNKNGLLLKTYRWLVKNASGIVVLIHGFQGDTQLTFMRKKVQIIYANEGLIVFDNGYIYKDSWIEKFNRNGYSVYGLDLQGHGESQSLGNIRDSVNCFDDLVDDVIQYLNKIQDEISNENQVDDDISNDDKTDDESYDIVTTKKKRLPMYIVGHSMGGNIALRILQLLGKAKEDRIKDGNSNNYKSCSTILGNSTNINEIDNDMHDMNNSNDCYSDNSCDSASATANSIVSASGKHEGCYNYLDKLNIKGCVSLAGMIRIKVPLDSGNKLFKYFYLPIINFASRIAPQARLLVTFRKYKAPKFSINMFKRNELANKNGIELKCVYELIKATVTLDCNINYMPKDIPFLIVHSKDDGVCSYEWAESFYNKANVIKKELYPVDDMDHIITTNPGYEDILKKVIDWISYLRMNDEDE</sequence>
<accession>A0A6V7T3Y2</accession>
<dbReference type="InterPro" id="IPR022742">
    <property type="entry name" value="Hydrolase_4"/>
</dbReference>
<name>A0A6V7T3Y2_PLAVN</name>
<dbReference type="VEuPathDB" id="PlasmoDB:PVBDA_1004660"/>
<dbReference type="Gene3D" id="3.40.50.1820">
    <property type="entry name" value="alpha/beta hydrolase"/>
    <property type="match status" value="2"/>
</dbReference>
<dbReference type="VEuPathDB" id="PlasmoDB:PVLDE_1004820"/>
<dbReference type="Pfam" id="PF12146">
    <property type="entry name" value="Hydrolase_4"/>
    <property type="match status" value="2"/>
</dbReference>
<dbReference type="VEuPathDB" id="PlasmoDB:PVVCY_1004580"/>
<feature type="domain" description="Serine aminopeptidase S33" evidence="1">
    <location>
        <begin position="90"/>
        <end position="143"/>
    </location>
</feature>
<dbReference type="SUPFAM" id="SSF53474">
    <property type="entry name" value="alpha/beta-Hydrolases"/>
    <property type="match status" value="1"/>
</dbReference>
<evidence type="ECO:0000313" key="2">
    <source>
        <dbReference type="EMBL" id="CAD2107792.1"/>
    </source>
</evidence>
<organism evidence="2 3">
    <name type="scientific">Plasmodium vinckei</name>
    <dbReference type="NCBI Taxonomy" id="5860"/>
    <lineage>
        <taxon>Eukaryota</taxon>
        <taxon>Sar</taxon>
        <taxon>Alveolata</taxon>
        <taxon>Apicomplexa</taxon>
        <taxon>Aconoidasida</taxon>
        <taxon>Haemosporida</taxon>
        <taxon>Plasmodiidae</taxon>
        <taxon>Plasmodium</taxon>
        <taxon>Plasmodium (Vinckeia)</taxon>
    </lineage>
</organism>
<feature type="domain" description="Serine aminopeptidase S33" evidence="1">
    <location>
        <begin position="274"/>
        <end position="415"/>
    </location>
</feature>
<proteinExistence type="predicted"/>
<dbReference type="AlphaFoldDB" id="A0A6V7T3Y2"/>
<gene>
    <name evidence="2" type="ORF">PVSEL_1004540</name>
</gene>
<dbReference type="InterPro" id="IPR006494">
    <property type="entry name" value="PST_A"/>
</dbReference>
<dbReference type="PANTHER" id="PTHR11614">
    <property type="entry name" value="PHOSPHOLIPASE-RELATED"/>
    <property type="match status" value="1"/>
</dbReference>
<dbReference type="VEuPathDB" id="PlasmoDB:PVPCR_1004620"/>